<protein>
    <submittedName>
        <fullName evidence="1">Uncharacterized protein</fullName>
    </submittedName>
</protein>
<sequence>MTARTGQQANIWLGGLTPQGIAELEPGTQFTPLQGSGKAVFQSREGLVGTVTLEGNLQPGTLLQKG</sequence>
<keyword evidence="2" id="KW-1185">Reference proteome</keyword>
<evidence type="ECO:0000313" key="1">
    <source>
        <dbReference type="EMBL" id="XPM65398.1"/>
    </source>
</evidence>
<evidence type="ECO:0000313" key="2">
    <source>
        <dbReference type="Proteomes" id="UP000095472"/>
    </source>
</evidence>
<accession>A0ACD5GWN4</accession>
<gene>
    <name evidence="1" type="ORF">BH720_006705</name>
</gene>
<dbReference type="EMBL" id="CP182909">
    <property type="protein sequence ID" value="XPM65398.1"/>
    <property type="molecule type" value="Genomic_DNA"/>
</dbReference>
<proteinExistence type="predicted"/>
<dbReference type="Proteomes" id="UP000095472">
    <property type="component" value="Chromosome"/>
</dbReference>
<reference evidence="1 2" key="1">
    <citation type="journal article" date="2016" name="Genome Announc.">
        <title>Draft Genome Sequence of the Thermotolerant Cyanobacterium Desertifilum sp. IPPAS B-1220.</title>
        <authorList>
            <person name="Mironov K.S."/>
            <person name="Sinetova M.A."/>
            <person name="Bolatkhan K."/>
            <person name="Zayadan B.K."/>
            <person name="Ustinova V.V."/>
            <person name="Kupriyanova E.V."/>
            <person name="Skrypnik A.N."/>
            <person name="Gogoleva N.E."/>
            <person name="Gogolev Y.V."/>
            <person name="Los D.A."/>
        </authorList>
    </citation>
    <scope>NUCLEOTIDE SEQUENCE [LARGE SCALE GENOMIC DNA]</scope>
    <source>
        <strain evidence="1 2">IPPAS B-1220</strain>
    </source>
</reference>
<name>A0ACD5GWN4_9CYAN</name>
<organism evidence="1 2">
    <name type="scientific">Desertifilum tharense IPPAS B-1220</name>
    <dbReference type="NCBI Taxonomy" id="1781255"/>
    <lineage>
        <taxon>Bacteria</taxon>
        <taxon>Bacillati</taxon>
        <taxon>Cyanobacteriota</taxon>
        <taxon>Cyanophyceae</taxon>
        <taxon>Desertifilales</taxon>
        <taxon>Desertifilaceae</taxon>
        <taxon>Desertifilum</taxon>
    </lineage>
</organism>